<dbReference type="CDD" id="cd01205">
    <property type="entry name" value="EVH1_WASP-like"/>
    <property type="match status" value="1"/>
</dbReference>
<dbReference type="SMART" id="SM00461">
    <property type="entry name" value="WH1"/>
    <property type="match status" value="1"/>
</dbReference>
<dbReference type="Pfam" id="PF00644">
    <property type="entry name" value="PARP"/>
    <property type="match status" value="1"/>
</dbReference>
<name>A0A1X7V9J2_AMPQE</name>
<dbReference type="InterPro" id="IPR051712">
    <property type="entry name" value="ARTD-AVP"/>
</dbReference>
<dbReference type="InterPro" id="IPR011993">
    <property type="entry name" value="PH-like_dom_sf"/>
</dbReference>
<proteinExistence type="inferred from homology"/>
<dbReference type="Gene3D" id="3.30.720.50">
    <property type="match status" value="1"/>
</dbReference>
<dbReference type="GO" id="GO:1990404">
    <property type="term" value="F:NAD+-protein mono-ADP-ribosyltransferase activity"/>
    <property type="evidence" value="ECO:0007669"/>
    <property type="project" value="TreeGrafter"/>
</dbReference>
<gene>
    <name evidence="8" type="primary">109581015</name>
</gene>
<evidence type="ECO:0000259" key="6">
    <source>
        <dbReference type="PROSITE" id="PS50918"/>
    </source>
</evidence>
<feature type="domain" description="WWE" evidence="6">
    <location>
        <begin position="341"/>
        <end position="424"/>
    </location>
</feature>
<dbReference type="Gene3D" id="2.30.29.30">
    <property type="entry name" value="Pleckstrin-homology domain (PH domain)/Phosphotyrosine-binding domain (PTB)"/>
    <property type="match status" value="1"/>
</dbReference>
<dbReference type="Proteomes" id="UP000007879">
    <property type="component" value="Unassembled WGS sequence"/>
</dbReference>
<dbReference type="Gene3D" id="3.90.228.10">
    <property type="match status" value="1"/>
</dbReference>
<dbReference type="InterPro" id="IPR012317">
    <property type="entry name" value="Poly(ADP-ribose)pol_cat_dom"/>
</dbReference>
<organism evidence="8">
    <name type="scientific">Amphimedon queenslandica</name>
    <name type="common">Sponge</name>
    <dbReference type="NCBI Taxonomy" id="400682"/>
    <lineage>
        <taxon>Eukaryota</taxon>
        <taxon>Metazoa</taxon>
        <taxon>Porifera</taxon>
        <taxon>Demospongiae</taxon>
        <taxon>Heteroscleromorpha</taxon>
        <taxon>Haplosclerida</taxon>
        <taxon>Niphatidae</taxon>
        <taxon>Amphimedon</taxon>
    </lineage>
</organism>
<evidence type="ECO:0000256" key="3">
    <source>
        <dbReference type="ARBA" id="ARBA00024347"/>
    </source>
</evidence>
<comment type="subcellular location">
    <subcellularLocation>
        <location evidence="1">Nucleus</location>
    </subcellularLocation>
</comment>
<feature type="domain" description="PARP catalytic" evidence="7">
    <location>
        <begin position="527"/>
        <end position="719"/>
    </location>
</feature>
<dbReference type="InterPro" id="IPR000697">
    <property type="entry name" value="WH1/EVH1_dom"/>
</dbReference>
<evidence type="ECO:0000313" key="9">
    <source>
        <dbReference type="Proteomes" id="UP000007879"/>
    </source>
</evidence>
<evidence type="ECO:0000259" key="5">
    <source>
        <dbReference type="PROSITE" id="PS50229"/>
    </source>
</evidence>
<dbReference type="OrthoDB" id="6133115at2759"/>
<dbReference type="Pfam" id="PF00568">
    <property type="entry name" value="WH1"/>
    <property type="match status" value="1"/>
</dbReference>
<evidence type="ECO:0000259" key="7">
    <source>
        <dbReference type="PROSITE" id="PS51059"/>
    </source>
</evidence>
<dbReference type="KEGG" id="aqu:109581015"/>
<dbReference type="SUPFAM" id="SSF56399">
    <property type="entry name" value="ADP-ribosylation"/>
    <property type="match status" value="1"/>
</dbReference>
<dbReference type="InterPro" id="IPR037197">
    <property type="entry name" value="WWE_dom_sf"/>
</dbReference>
<accession>A0A1X7V9J2</accession>
<dbReference type="InterPro" id="IPR033927">
    <property type="entry name" value="WASPfam_EVH1"/>
</dbReference>
<protein>
    <recommendedName>
        <fullName evidence="4">Poly [ADP-ribose] polymerase</fullName>
        <shortName evidence="4">PARP</shortName>
        <ecNumber evidence="4">2.4.2.-</ecNumber>
    </recommendedName>
</protein>
<dbReference type="EnsemblMetazoa" id="XM_019994729.1">
    <property type="protein sequence ID" value="XP_019850288.1"/>
    <property type="gene ID" value="LOC109581015"/>
</dbReference>
<dbReference type="PANTHER" id="PTHR45740:SF2">
    <property type="entry name" value="POLY [ADP-RIBOSE] POLYMERASE"/>
    <property type="match status" value="1"/>
</dbReference>
<dbReference type="AlphaFoldDB" id="A0A1X7V9J2"/>
<keyword evidence="9" id="KW-1185">Reference proteome</keyword>
<dbReference type="EC" id="2.4.2.-" evidence="4"/>
<dbReference type="eggNOG" id="KOG2633">
    <property type="taxonomic scope" value="Eukaryota"/>
</dbReference>
<keyword evidence="4" id="KW-0520">NAD</keyword>
<sequence length="719" mass="81017">MSYRSILLSNEENQDIFTIVGARKEIRATAVAQMYHAHPNPNNWEKFCTGVVCFVKENSQRFYFIQLIDLMSRAVVFEQELYEEFHYSNPRPYFHSFPGHEFMVGLNFASEKEAEKFHAAVESGITDACRASISRRKTLPETKKQDRYSLEVDGSGIGKLLNMRRKTLPAKTKKQDRYSLEVDGSGIGKLLNMRRKTLPAKTKKQDRYSLEVDDKPIGGRKLTKADIGKPTDFRHVGWDPHTGPFDATSPLMYSRPDITRKFVLHCQFIPLLLQHPQVLQNIEQQYGVKFSVMLPNGSTKSMTAFSTTIASMMSGSHPLTIESISDYLSSSSAGDVSDTGGVSDTGDVSDAGGVSWNFFDDHQFQPMSPTDSAEIEKLYQDRTSSHARHQLPYSRKIGEWNYSYDFDSMEQTNTKTQKKRKIKRIYTPPQDLFFLCLSCCGLKDGVQASIDNLREKLEGMIVKKTFGDFGTGIAEPIIQLAKSFCVKVDSSLDSIVISGSSDCLAEVLLVLAEKRMNLQSSPFLSSFPPEWEPQTDNIELKSVPVSSPEGAKVVSAFKKTMNANISKIERIQNKFLYSKYDLCKKRMHEKNNGQVNEKWLFHGSRSVAPETIHKSEHGFDFRHAGQGMWGRGAYFAVNASYSGDSYAFRSSQGQQIFLAFVLTGDSKAMESDTSLIIPPRKEDGRGNYDSVNGLTGGSQVYIVYDHDKCYPAYLITFNY</sequence>
<dbReference type="SUPFAM" id="SSF50729">
    <property type="entry name" value="PH domain-like"/>
    <property type="match status" value="1"/>
</dbReference>
<keyword evidence="4" id="KW-0808">Transferase</keyword>
<dbReference type="InterPro" id="IPR036936">
    <property type="entry name" value="CRIB_dom_sf"/>
</dbReference>
<reference evidence="9" key="1">
    <citation type="journal article" date="2010" name="Nature">
        <title>The Amphimedon queenslandica genome and the evolution of animal complexity.</title>
        <authorList>
            <person name="Srivastava M."/>
            <person name="Simakov O."/>
            <person name="Chapman J."/>
            <person name="Fahey B."/>
            <person name="Gauthier M.E."/>
            <person name="Mitros T."/>
            <person name="Richards G.S."/>
            <person name="Conaco C."/>
            <person name="Dacre M."/>
            <person name="Hellsten U."/>
            <person name="Larroux C."/>
            <person name="Putnam N.H."/>
            <person name="Stanke M."/>
            <person name="Adamska M."/>
            <person name="Darling A."/>
            <person name="Degnan S.M."/>
            <person name="Oakley T.H."/>
            <person name="Plachetzki D.C."/>
            <person name="Zhai Y."/>
            <person name="Adamski M."/>
            <person name="Calcino A."/>
            <person name="Cummins S.F."/>
            <person name="Goodstein D.M."/>
            <person name="Harris C."/>
            <person name="Jackson D.J."/>
            <person name="Leys S.P."/>
            <person name="Shu S."/>
            <person name="Woodcroft B.J."/>
            <person name="Vervoort M."/>
            <person name="Kosik K.S."/>
            <person name="Manning G."/>
            <person name="Degnan B.M."/>
            <person name="Rokhsar D.S."/>
        </authorList>
    </citation>
    <scope>NUCLEOTIDE SEQUENCE [LARGE SCALE GENOMIC DNA]</scope>
</reference>
<dbReference type="FunFam" id="2.30.29.30:FF:000130">
    <property type="entry name" value="neural Wiskott-Aldrich syndrome protein"/>
    <property type="match status" value="1"/>
</dbReference>
<keyword evidence="2" id="KW-0539">Nucleus</keyword>
<dbReference type="PROSITE" id="PS50229">
    <property type="entry name" value="WH1"/>
    <property type="match status" value="1"/>
</dbReference>
<comment type="similarity">
    <text evidence="3">Belongs to the ARTD/PARP family.</text>
</comment>
<dbReference type="InParanoid" id="A0A1X7V9J2"/>
<dbReference type="Pfam" id="PF02825">
    <property type="entry name" value="WWE"/>
    <property type="match status" value="1"/>
</dbReference>
<dbReference type="Gene3D" id="3.90.810.10">
    <property type="entry name" value="CRIB domain"/>
    <property type="match status" value="1"/>
</dbReference>
<reference evidence="8" key="2">
    <citation type="submission" date="2017-05" db="UniProtKB">
        <authorList>
            <consortium name="EnsemblMetazoa"/>
        </authorList>
    </citation>
    <scope>IDENTIFICATION</scope>
</reference>
<dbReference type="GO" id="GO:0005634">
    <property type="term" value="C:nucleus"/>
    <property type="evidence" value="ECO:0007669"/>
    <property type="project" value="UniProtKB-SubCell"/>
</dbReference>
<evidence type="ECO:0000256" key="1">
    <source>
        <dbReference type="ARBA" id="ARBA00004123"/>
    </source>
</evidence>
<feature type="domain" description="WH1" evidence="5">
    <location>
        <begin position="19"/>
        <end position="128"/>
    </location>
</feature>
<dbReference type="PANTHER" id="PTHR45740">
    <property type="entry name" value="POLY [ADP-RIBOSE] POLYMERASE"/>
    <property type="match status" value="1"/>
</dbReference>
<dbReference type="SUPFAM" id="SSF117839">
    <property type="entry name" value="WWE domain"/>
    <property type="match status" value="1"/>
</dbReference>
<dbReference type="PROSITE" id="PS51059">
    <property type="entry name" value="PARP_CATALYTIC"/>
    <property type="match status" value="1"/>
</dbReference>
<dbReference type="GO" id="GO:0003950">
    <property type="term" value="F:NAD+ poly-ADP-ribosyltransferase activity"/>
    <property type="evidence" value="ECO:0007669"/>
    <property type="project" value="UniProtKB-UniRule"/>
</dbReference>
<evidence type="ECO:0000256" key="4">
    <source>
        <dbReference type="RuleBase" id="RU362114"/>
    </source>
</evidence>
<dbReference type="PROSITE" id="PS50918">
    <property type="entry name" value="WWE"/>
    <property type="match status" value="1"/>
</dbReference>
<evidence type="ECO:0000313" key="8">
    <source>
        <dbReference type="EnsemblMetazoa" id="Aqu2.1.36182_001"/>
    </source>
</evidence>
<dbReference type="InterPro" id="IPR004170">
    <property type="entry name" value="WWE_dom"/>
</dbReference>
<keyword evidence="4" id="KW-0328">Glycosyltransferase</keyword>
<dbReference type="STRING" id="400682.A0A1X7V9J2"/>
<evidence type="ECO:0000256" key="2">
    <source>
        <dbReference type="ARBA" id="ARBA00023242"/>
    </source>
</evidence>
<dbReference type="EnsemblMetazoa" id="Aqu2.1.36182_001">
    <property type="protein sequence ID" value="Aqu2.1.36182_001"/>
    <property type="gene ID" value="Aqu2.1.36182"/>
</dbReference>